<keyword evidence="6" id="KW-0326">Glycosidase</keyword>
<dbReference type="RefSeq" id="WP_397708242.1">
    <property type="nucleotide sequence ID" value="NZ_JBIRGN010000001.1"/>
</dbReference>
<evidence type="ECO:0000313" key="12">
    <source>
        <dbReference type="EMBL" id="MFH8544480.1"/>
    </source>
</evidence>
<gene>
    <name evidence="12" type="ORF">ACH4F9_05635</name>
</gene>
<evidence type="ECO:0000313" key="13">
    <source>
        <dbReference type="Proteomes" id="UP001610818"/>
    </source>
</evidence>
<dbReference type="PANTHER" id="PTHR31983:SF0">
    <property type="entry name" value="GLUCAN ENDO-1,3-BETA-D-GLUCOSIDASE 2"/>
    <property type="match status" value="1"/>
</dbReference>
<feature type="region of interest" description="Disordered" evidence="9">
    <location>
        <begin position="748"/>
        <end position="810"/>
    </location>
</feature>
<evidence type="ECO:0000256" key="9">
    <source>
        <dbReference type="SAM" id="MobiDB-lite"/>
    </source>
</evidence>
<comment type="catalytic activity">
    <reaction evidence="1">
        <text>Hydrolysis of (1-&gt;3)-beta-D-glucosidic linkages in (1-&gt;3)-beta-D-glucans.</text>
        <dbReference type="EC" id="3.2.1.39"/>
    </reaction>
</comment>
<name>A0ABW7QHP0_9ACTN</name>
<dbReference type="EMBL" id="JBIRGQ010000001">
    <property type="protein sequence ID" value="MFH8544480.1"/>
    <property type="molecule type" value="Genomic_DNA"/>
</dbReference>
<protein>
    <recommendedName>
        <fullName evidence="3">glucan endo-1,3-beta-D-glucosidase</fullName>
        <ecNumber evidence="3">3.2.1.39</ecNumber>
    </recommendedName>
</protein>
<evidence type="ECO:0000256" key="10">
    <source>
        <dbReference type="SAM" id="SignalP"/>
    </source>
</evidence>
<dbReference type="Pfam" id="PF17652">
    <property type="entry name" value="Glyco_hydro81C"/>
    <property type="match status" value="1"/>
</dbReference>
<evidence type="ECO:0000256" key="3">
    <source>
        <dbReference type="ARBA" id="ARBA00012780"/>
    </source>
</evidence>
<feature type="signal peptide" evidence="10">
    <location>
        <begin position="1"/>
        <end position="38"/>
    </location>
</feature>
<evidence type="ECO:0000256" key="4">
    <source>
        <dbReference type="ARBA" id="ARBA00022801"/>
    </source>
</evidence>
<dbReference type="PANTHER" id="PTHR31983">
    <property type="entry name" value="ENDO-1,3(4)-BETA-GLUCANASE 1"/>
    <property type="match status" value="1"/>
</dbReference>
<keyword evidence="8" id="KW-0624">Polysaccharide degradation</keyword>
<evidence type="ECO:0000256" key="5">
    <source>
        <dbReference type="ARBA" id="ARBA00023277"/>
    </source>
</evidence>
<evidence type="ECO:0000256" key="2">
    <source>
        <dbReference type="ARBA" id="ARBA00010730"/>
    </source>
</evidence>
<keyword evidence="13" id="KW-1185">Reference proteome</keyword>
<dbReference type="EC" id="3.2.1.39" evidence="3"/>
<proteinExistence type="inferred from homology"/>
<evidence type="ECO:0000256" key="1">
    <source>
        <dbReference type="ARBA" id="ARBA00000382"/>
    </source>
</evidence>
<reference evidence="12 13" key="1">
    <citation type="submission" date="2024-10" db="EMBL/GenBank/DDBJ databases">
        <title>The Natural Products Discovery Center: Release of the First 8490 Sequenced Strains for Exploring Actinobacteria Biosynthetic Diversity.</title>
        <authorList>
            <person name="Kalkreuter E."/>
            <person name="Kautsar S.A."/>
            <person name="Yang D."/>
            <person name="Bader C.D."/>
            <person name="Teijaro C.N."/>
            <person name="Fluegel L."/>
            <person name="Davis C.M."/>
            <person name="Simpson J.R."/>
            <person name="Lauterbach L."/>
            <person name="Steele A.D."/>
            <person name="Gui C."/>
            <person name="Meng S."/>
            <person name="Li G."/>
            <person name="Viehrig K."/>
            <person name="Ye F."/>
            <person name="Su P."/>
            <person name="Kiefer A.F."/>
            <person name="Nichols A."/>
            <person name="Cepeda A.J."/>
            <person name="Yan W."/>
            <person name="Fan B."/>
            <person name="Jiang Y."/>
            <person name="Adhikari A."/>
            <person name="Zheng C.-J."/>
            <person name="Schuster L."/>
            <person name="Cowan T.M."/>
            <person name="Smanski M.J."/>
            <person name="Chevrette M.G."/>
            <person name="De Carvalho L.P.S."/>
            <person name="Shen B."/>
        </authorList>
    </citation>
    <scope>NUCLEOTIDE SEQUENCE [LARGE SCALE GENOMIC DNA]</scope>
    <source>
        <strain evidence="12 13">NPDC017990</strain>
    </source>
</reference>
<dbReference type="InterPro" id="IPR040720">
    <property type="entry name" value="GH81_C"/>
</dbReference>
<feature type="region of interest" description="Disordered" evidence="9">
    <location>
        <begin position="46"/>
        <end position="78"/>
    </location>
</feature>
<keyword evidence="5" id="KW-0119">Carbohydrate metabolism</keyword>
<comment type="similarity">
    <text evidence="2">Belongs to the glycosyl hydrolase 81 family.</text>
</comment>
<feature type="compositionally biased region" description="Low complexity" evidence="9">
    <location>
        <begin position="55"/>
        <end position="72"/>
    </location>
</feature>
<evidence type="ECO:0000259" key="11">
    <source>
        <dbReference type="Pfam" id="PF17652"/>
    </source>
</evidence>
<keyword evidence="10" id="KW-0732">Signal</keyword>
<sequence>MPYPRLRPVRHARPAAALALVAALAGVGLGPAATPAAAANIPVGSGSYSDTRPAGTSGPTTNTGTPVTPKVTSAAKGKPVPTNDWWSSLAFQRYGDNPYSTPMYGHPLTYQAVSGGLEVGYPTTSAVVGDGRQYEYAHKRDLTLGLSGLNSADTKADAWSDWTVTPYWSDGSRTLRTTIGHGLPYVYAKGSGGNAQITTAGAPSVFADQGNVLGVTIAGHHYALFAPTGSDWTVSGSTITAGLGAKDYFSLAVLPSTDVLATYKKYAYSFVTGSKASWSSTAGSVKANYTLTTQAQEGSETGTLQALYRHQWLHTSDALTSYTYKSPRGTMKVREGTSFTTAQKSSSVLPALPKSSGVDRARLKTYLDDVANASDPFSGATDTYWTGKALGRLAQLVPVAEQIGETGTRDKLLGLIKGRLQEWFTAGGASEFSYDKDWKTLTGYPASYGSDTELNDHHFHYSYYVYAAAIVAQYDQAWAADSAWGGMVKTLIKDAANPARGDSAFPFLRGFDVYAGHSWASGHQGFAAGNNQESSSESTNLSAALVLWGSATGNAELRDLGAYLLTTESEAIAQYWFDADEQVFPAGFGHDTAGMVWGSGAAYATWWTANPEEIHGINALPITGGSLHLAGHKAAIRRNLAEMVRENGGPAAEWRDILWEFESLADPAAAKSKWDAGNAGYTPEQGESKAHTYHWINTLDTLGAPDTTVTGDIPTSAVFAKGTTRTYAAHNFGASPRTVTFSDGKTLTVPARSTATGTGTGGGDPDPDPPRGNVFQLRTGGTLTTASGATSGSDTLASAGGANHDGTPHQPQVYEAKAVNGTLASGKSTTFRLQVDAGTAVGLGQQARISYDLTGDGTFERTETYQYFATDPVNGWEAYSEGRGLKSATGQLGDLKNGTVRLEVWSAIGNAPAKLRTGTADSTLTIPFG</sequence>
<accession>A0ABW7QHP0</accession>
<dbReference type="PROSITE" id="PS52008">
    <property type="entry name" value="GH81"/>
    <property type="match status" value="1"/>
</dbReference>
<feature type="compositionally biased region" description="Low complexity" evidence="9">
    <location>
        <begin position="779"/>
        <end position="802"/>
    </location>
</feature>
<dbReference type="Gene3D" id="2.70.98.30">
    <property type="entry name" value="Golgi alpha-mannosidase II, domain 4"/>
    <property type="match status" value="1"/>
</dbReference>
<feature type="domain" description="Glycosyl hydrolase family 81 C-terminal" evidence="11">
    <location>
        <begin position="370"/>
        <end position="678"/>
    </location>
</feature>
<comment type="caution">
    <text evidence="12">The sequence shown here is derived from an EMBL/GenBank/DDBJ whole genome shotgun (WGS) entry which is preliminary data.</text>
</comment>
<evidence type="ECO:0000256" key="8">
    <source>
        <dbReference type="ARBA" id="ARBA00023326"/>
    </source>
</evidence>
<dbReference type="GO" id="GO:0016787">
    <property type="term" value="F:hydrolase activity"/>
    <property type="evidence" value="ECO:0007669"/>
    <property type="project" value="UniProtKB-KW"/>
</dbReference>
<keyword evidence="4 12" id="KW-0378">Hydrolase</keyword>
<dbReference type="Proteomes" id="UP001610818">
    <property type="component" value="Unassembled WGS sequence"/>
</dbReference>
<evidence type="ECO:0000256" key="7">
    <source>
        <dbReference type="ARBA" id="ARBA00023316"/>
    </source>
</evidence>
<keyword evidence="7" id="KW-0961">Cell wall biogenesis/degradation</keyword>
<evidence type="ECO:0000256" key="6">
    <source>
        <dbReference type="ARBA" id="ARBA00023295"/>
    </source>
</evidence>
<organism evidence="12 13">
    <name type="scientific">Streptomyces longisporoflavus</name>
    <dbReference type="NCBI Taxonomy" id="28044"/>
    <lineage>
        <taxon>Bacteria</taxon>
        <taxon>Bacillati</taxon>
        <taxon>Actinomycetota</taxon>
        <taxon>Actinomycetes</taxon>
        <taxon>Kitasatosporales</taxon>
        <taxon>Streptomycetaceae</taxon>
        <taxon>Streptomyces</taxon>
    </lineage>
</organism>
<feature type="chain" id="PRO_5046638036" description="glucan endo-1,3-beta-D-glucosidase" evidence="10">
    <location>
        <begin position="39"/>
        <end position="929"/>
    </location>
</feature>
<dbReference type="InterPro" id="IPR005200">
    <property type="entry name" value="Endo-beta-glucanase"/>
</dbReference>